<organism evidence="1">
    <name type="scientific">viral metagenome</name>
    <dbReference type="NCBI Taxonomy" id="1070528"/>
    <lineage>
        <taxon>unclassified sequences</taxon>
        <taxon>metagenomes</taxon>
        <taxon>organismal metagenomes</taxon>
    </lineage>
</organism>
<name>A0A6C0DRG2_9ZZZZ</name>
<dbReference type="EMBL" id="MN739667">
    <property type="protein sequence ID" value="QHT19506.1"/>
    <property type="molecule type" value="Genomic_DNA"/>
</dbReference>
<protein>
    <submittedName>
        <fullName evidence="1">Uncharacterized protein</fullName>
    </submittedName>
</protein>
<dbReference type="AlphaFoldDB" id="A0A6C0DRG2"/>
<proteinExistence type="predicted"/>
<sequence length="120" mass="13538">MDAKRYSLNEIFGFLREATLILDRPVTVISEDTEGNEVRTPMIMSEFIAMSVAKELTSTNSRMASEETTASKADVIAAMTANYYDEVAYPNYEGVGISYGHAAGRMRSSRSRRKTRRIRR</sequence>
<reference evidence="1" key="1">
    <citation type="journal article" date="2020" name="Nature">
        <title>Giant virus diversity and host interactions through global metagenomics.</title>
        <authorList>
            <person name="Schulz F."/>
            <person name="Roux S."/>
            <person name="Paez-Espino D."/>
            <person name="Jungbluth S."/>
            <person name="Walsh D.A."/>
            <person name="Denef V.J."/>
            <person name="McMahon K.D."/>
            <person name="Konstantinidis K.T."/>
            <person name="Eloe-Fadrosh E.A."/>
            <person name="Kyrpides N.C."/>
            <person name="Woyke T."/>
        </authorList>
    </citation>
    <scope>NUCLEOTIDE SEQUENCE</scope>
    <source>
        <strain evidence="1">GVMAG-M-3300023174-57</strain>
    </source>
</reference>
<evidence type="ECO:0000313" key="1">
    <source>
        <dbReference type="EMBL" id="QHT19506.1"/>
    </source>
</evidence>
<accession>A0A6C0DRG2</accession>